<sequence>MSAISSASMQILWNRIPSQKFKPNRGIRQGCPLSPYLFVLCMEWLGLHIHAEIDNGKWDPIRLSRNGPAISRLFFADDLSMMIPKGVYDEIERIAREFIWGSASGYPKMSLVGWDSICQPRARGGLGLRHLSDQNSSFLMKIGFNLVSKSNVLWVRVLRSKYGWKEKLPDSIERSQCSHLWRSLSRIWTLLRENLVWSIGDRTSVRCWNDP</sequence>
<dbReference type="OrthoDB" id="1001947at2759"/>
<evidence type="ECO:0000313" key="1">
    <source>
        <dbReference type="EMBL" id="KAH1107995.1"/>
    </source>
</evidence>
<reference evidence="1 2" key="1">
    <citation type="journal article" date="2021" name="Plant Biotechnol. J.">
        <title>Multi-omics assisted identification of the key and species-specific regulatory components of drought-tolerant mechanisms in Gossypium stocksii.</title>
        <authorList>
            <person name="Yu D."/>
            <person name="Ke L."/>
            <person name="Zhang D."/>
            <person name="Wu Y."/>
            <person name="Sun Y."/>
            <person name="Mei J."/>
            <person name="Sun J."/>
            <person name="Sun Y."/>
        </authorList>
    </citation>
    <scope>NUCLEOTIDE SEQUENCE [LARGE SCALE GENOMIC DNA]</scope>
    <source>
        <strain evidence="2">cv. E1</strain>
        <tissue evidence="1">Leaf</tissue>
    </source>
</reference>
<organism evidence="1 2">
    <name type="scientific">Gossypium stocksii</name>
    <dbReference type="NCBI Taxonomy" id="47602"/>
    <lineage>
        <taxon>Eukaryota</taxon>
        <taxon>Viridiplantae</taxon>
        <taxon>Streptophyta</taxon>
        <taxon>Embryophyta</taxon>
        <taxon>Tracheophyta</taxon>
        <taxon>Spermatophyta</taxon>
        <taxon>Magnoliopsida</taxon>
        <taxon>eudicotyledons</taxon>
        <taxon>Gunneridae</taxon>
        <taxon>Pentapetalae</taxon>
        <taxon>rosids</taxon>
        <taxon>malvids</taxon>
        <taxon>Malvales</taxon>
        <taxon>Malvaceae</taxon>
        <taxon>Malvoideae</taxon>
        <taxon>Gossypium</taxon>
    </lineage>
</organism>
<accession>A0A9D3W547</accession>
<comment type="caution">
    <text evidence="1">The sequence shown here is derived from an EMBL/GenBank/DDBJ whole genome shotgun (WGS) entry which is preliminary data.</text>
</comment>
<keyword evidence="2" id="KW-1185">Reference proteome</keyword>
<name>A0A9D3W547_9ROSI</name>
<dbReference type="PANTHER" id="PTHR33116:SF86">
    <property type="entry name" value="REVERSE TRANSCRIPTASE DOMAIN-CONTAINING PROTEIN"/>
    <property type="match status" value="1"/>
</dbReference>
<evidence type="ECO:0000313" key="2">
    <source>
        <dbReference type="Proteomes" id="UP000828251"/>
    </source>
</evidence>
<dbReference type="PANTHER" id="PTHR33116">
    <property type="entry name" value="REVERSE TRANSCRIPTASE ZINC-BINDING DOMAIN-CONTAINING PROTEIN-RELATED-RELATED"/>
    <property type="match status" value="1"/>
</dbReference>
<dbReference type="Proteomes" id="UP000828251">
    <property type="component" value="Unassembled WGS sequence"/>
</dbReference>
<proteinExistence type="predicted"/>
<gene>
    <name evidence="1" type="ORF">J1N35_011763</name>
</gene>
<dbReference type="AlphaFoldDB" id="A0A9D3W547"/>
<evidence type="ECO:0008006" key="3">
    <source>
        <dbReference type="Google" id="ProtNLM"/>
    </source>
</evidence>
<protein>
    <recommendedName>
        <fullName evidence="3">Reverse transcriptase domain-containing protein</fullName>
    </recommendedName>
</protein>
<dbReference type="EMBL" id="JAIQCV010000004">
    <property type="protein sequence ID" value="KAH1107995.1"/>
    <property type="molecule type" value="Genomic_DNA"/>
</dbReference>